<organism evidence="7 8">
    <name type="scientific">Candidatus Komeilibacteria bacterium RIFCSPLOWO2_01_FULL_45_10</name>
    <dbReference type="NCBI Taxonomy" id="1798550"/>
    <lineage>
        <taxon>Bacteria</taxon>
        <taxon>Candidatus Komeiliibacteriota</taxon>
    </lineage>
</organism>
<reference evidence="7 8" key="1">
    <citation type="journal article" date="2016" name="Nat. Commun.">
        <title>Thousands of microbial genomes shed light on interconnected biogeochemical processes in an aquifer system.</title>
        <authorList>
            <person name="Anantharaman K."/>
            <person name="Brown C.T."/>
            <person name="Hug L.A."/>
            <person name="Sharon I."/>
            <person name="Castelle C.J."/>
            <person name="Probst A.J."/>
            <person name="Thomas B.C."/>
            <person name="Singh A."/>
            <person name="Wilkins M.J."/>
            <person name="Karaoz U."/>
            <person name="Brodie E.L."/>
            <person name="Williams K.H."/>
            <person name="Hubbard S.S."/>
            <person name="Banfield J.F."/>
        </authorList>
    </citation>
    <scope>NUCLEOTIDE SEQUENCE [LARGE SCALE GENOMIC DNA]</scope>
</reference>
<gene>
    <name evidence="7" type="ORF">A2927_01320</name>
</gene>
<evidence type="ECO:0000256" key="3">
    <source>
        <dbReference type="ARBA" id="ARBA00023002"/>
    </source>
</evidence>
<dbReference type="Gene3D" id="3.40.50.720">
    <property type="entry name" value="NAD(P)-binding Rossmann-like Domain"/>
    <property type="match status" value="1"/>
</dbReference>
<dbReference type="AlphaFoldDB" id="A0A1G2BJV0"/>
<keyword evidence="2 4" id="KW-0862">Zinc</keyword>
<dbReference type="InterPro" id="IPR036291">
    <property type="entry name" value="NAD(P)-bd_dom_sf"/>
</dbReference>
<evidence type="ECO:0000259" key="6">
    <source>
        <dbReference type="Pfam" id="PF08240"/>
    </source>
</evidence>
<sequence>MKAIIKKRPALDQEWYQGLSLAEKPEPQVTKPNEVKLKVKYAAICGTDVSIYKGTEALKNSMSSLKTPEVTIGHEFCGELVEMGEDARQQIVDLLYSRHFHNQKVSDFLSGHQPADLIESSDLLPFIKDNFYLTAEMHIVCGRCYQCLIGEGHVCRHTFIKGLHQDGAFAEFVVVPAENLVLFAKGEIPPEIIAFMDAIGNAVHTVQSTEVAGKSVLILGLGIQGLMAIAVAKKLGAAKIFVTDAADPGRGLTSEKLERTKFPLAKNLGADYCFDVASEEGSQALAQTIHKETGQTGVDAVLEMSGSYRAFNDAFKNIRMGGTLALLGLPSGQLPVDFSKEIIFKGVTIKGVIGRRIFDTWELMRSLLTQGGLSEEILKNKIITHQLPLARFEEGFKALLSGDGLKVILCP</sequence>
<dbReference type="PANTHER" id="PTHR43401:SF2">
    <property type="entry name" value="L-THREONINE 3-DEHYDROGENASE"/>
    <property type="match status" value="1"/>
</dbReference>
<dbReference type="GO" id="GO:0008270">
    <property type="term" value="F:zinc ion binding"/>
    <property type="evidence" value="ECO:0007669"/>
    <property type="project" value="InterPro"/>
</dbReference>
<comment type="similarity">
    <text evidence="4">Belongs to the zinc-containing alcohol dehydrogenase family.</text>
</comment>
<dbReference type="PANTHER" id="PTHR43401">
    <property type="entry name" value="L-THREONINE 3-DEHYDROGENASE"/>
    <property type="match status" value="1"/>
</dbReference>
<dbReference type="Pfam" id="PF08240">
    <property type="entry name" value="ADH_N"/>
    <property type="match status" value="1"/>
</dbReference>
<dbReference type="InterPro" id="IPR013149">
    <property type="entry name" value="ADH-like_C"/>
</dbReference>
<keyword evidence="3" id="KW-0560">Oxidoreductase</keyword>
<evidence type="ECO:0008006" key="9">
    <source>
        <dbReference type="Google" id="ProtNLM"/>
    </source>
</evidence>
<protein>
    <recommendedName>
        <fullName evidence="9">Enoyl reductase (ER) domain-containing protein</fullName>
    </recommendedName>
</protein>
<evidence type="ECO:0000313" key="8">
    <source>
        <dbReference type="Proteomes" id="UP000178849"/>
    </source>
</evidence>
<dbReference type="Proteomes" id="UP000178849">
    <property type="component" value="Unassembled WGS sequence"/>
</dbReference>
<proteinExistence type="inferred from homology"/>
<dbReference type="InterPro" id="IPR050129">
    <property type="entry name" value="Zn_alcohol_dh"/>
</dbReference>
<feature type="domain" description="Alcohol dehydrogenase-like C-terminal" evidence="5">
    <location>
        <begin position="225"/>
        <end position="368"/>
    </location>
</feature>
<dbReference type="Pfam" id="PF00107">
    <property type="entry name" value="ADH_zinc_N"/>
    <property type="match status" value="1"/>
</dbReference>
<dbReference type="InterPro" id="IPR002328">
    <property type="entry name" value="ADH_Zn_CS"/>
</dbReference>
<accession>A0A1G2BJV0</accession>
<dbReference type="Gene3D" id="3.90.180.10">
    <property type="entry name" value="Medium-chain alcohol dehydrogenases, catalytic domain"/>
    <property type="match status" value="2"/>
</dbReference>
<comment type="caution">
    <text evidence="7">The sequence shown here is derived from an EMBL/GenBank/DDBJ whole genome shotgun (WGS) entry which is preliminary data.</text>
</comment>
<evidence type="ECO:0000259" key="5">
    <source>
        <dbReference type="Pfam" id="PF00107"/>
    </source>
</evidence>
<dbReference type="SUPFAM" id="SSF51735">
    <property type="entry name" value="NAD(P)-binding Rossmann-fold domains"/>
    <property type="match status" value="1"/>
</dbReference>
<name>A0A1G2BJV0_9BACT</name>
<dbReference type="PROSITE" id="PS00059">
    <property type="entry name" value="ADH_ZINC"/>
    <property type="match status" value="1"/>
</dbReference>
<evidence type="ECO:0000256" key="2">
    <source>
        <dbReference type="ARBA" id="ARBA00022833"/>
    </source>
</evidence>
<dbReference type="SUPFAM" id="SSF50129">
    <property type="entry name" value="GroES-like"/>
    <property type="match status" value="1"/>
</dbReference>
<feature type="domain" description="Alcohol dehydrogenase-like N-terminal" evidence="6">
    <location>
        <begin position="31"/>
        <end position="88"/>
    </location>
</feature>
<dbReference type="EMBL" id="MHKL01000015">
    <property type="protein sequence ID" value="OGY89503.1"/>
    <property type="molecule type" value="Genomic_DNA"/>
</dbReference>
<keyword evidence="1 4" id="KW-0479">Metal-binding</keyword>
<evidence type="ECO:0000256" key="1">
    <source>
        <dbReference type="ARBA" id="ARBA00022723"/>
    </source>
</evidence>
<dbReference type="STRING" id="1798550.A2927_01320"/>
<evidence type="ECO:0000256" key="4">
    <source>
        <dbReference type="RuleBase" id="RU361277"/>
    </source>
</evidence>
<dbReference type="InterPro" id="IPR013154">
    <property type="entry name" value="ADH-like_N"/>
</dbReference>
<comment type="cofactor">
    <cofactor evidence="4">
        <name>Zn(2+)</name>
        <dbReference type="ChEBI" id="CHEBI:29105"/>
    </cofactor>
</comment>
<dbReference type="InterPro" id="IPR011032">
    <property type="entry name" value="GroES-like_sf"/>
</dbReference>
<evidence type="ECO:0000313" key="7">
    <source>
        <dbReference type="EMBL" id="OGY89503.1"/>
    </source>
</evidence>
<dbReference type="GO" id="GO:0016491">
    <property type="term" value="F:oxidoreductase activity"/>
    <property type="evidence" value="ECO:0007669"/>
    <property type="project" value="UniProtKB-KW"/>
</dbReference>